<protein>
    <submittedName>
        <fullName evidence="1">Uncharacterized protein</fullName>
    </submittedName>
</protein>
<reference evidence="1 2" key="1">
    <citation type="submission" date="2018-09" db="EMBL/GenBank/DDBJ databases">
        <title>Gemmobacter lutimaris sp. nov., a marine bacterium isolated from tidal flat.</title>
        <authorList>
            <person name="Lee D.W."/>
            <person name="Yoo Y."/>
            <person name="Kim J.-J."/>
            <person name="Kim B.S."/>
        </authorList>
    </citation>
    <scope>NUCLEOTIDE SEQUENCE [LARGE SCALE GENOMIC DNA]</scope>
    <source>
        <strain evidence="1 2">YJ-T1-11</strain>
    </source>
</reference>
<evidence type="ECO:0000313" key="1">
    <source>
        <dbReference type="EMBL" id="RID92438.1"/>
    </source>
</evidence>
<accession>A0A398BVD6</accession>
<keyword evidence="2" id="KW-1185">Reference proteome</keyword>
<evidence type="ECO:0000313" key="2">
    <source>
        <dbReference type="Proteomes" id="UP000266649"/>
    </source>
</evidence>
<name>A0A398BVD6_9RHOB</name>
<gene>
    <name evidence="1" type="ORF">D2N39_07265</name>
</gene>
<dbReference type="Proteomes" id="UP000266649">
    <property type="component" value="Unassembled WGS sequence"/>
</dbReference>
<sequence>MRSVPTPVAAAISTAIPVVRSPIRGMVSWQPGQRKLVLPDIDASYDYTDHDGENPCLHFLLPFMWSCHV</sequence>
<dbReference type="AlphaFoldDB" id="A0A398BVD6"/>
<proteinExistence type="predicted"/>
<dbReference type="EMBL" id="QXXQ01000003">
    <property type="protein sequence ID" value="RID92438.1"/>
    <property type="molecule type" value="Genomic_DNA"/>
</dbReference>
<organism evidence="1 2">
    <name type="scientific">Gemmobacter lutimaris</name>
    <dbReference type="NCBI Taxonomy" id="2306023"/>
    <lineage>
        <taxon>Bacteria</taxon>
        <taxon>Pseudomonadati</taxon>
        <taxon>Pseudomonadota</taxon>
        <taxon>Alphaproteobacteria</taxon>
        <taxon>Rhodobacterales</taxon>
        <taxon>Paracoccaceae</taxon>
        <taxon>Gemmobacter</taxon>
    </lineage>
</organism>
<comment type="caution">
    <text evidence="1">The sequence shown here is derived from an EMBL/GenBank/DDBJ whole genome shotgun (WGS) entry which is preliminary data.</text>
</comment>